<evidence type="ECO:0000313" key="2">
    <source>
        <dbReference type="EMBL" id="MBB5874583.1"/>
    </source>
</evidence>
<sequence length="601" mass="64035">MQPVRNDPTVAVTLEGGLITRVEVHGRPYPRPYAGEGNHSTAWGVFGDIVRRTVIGVTPTVAAGRLTTLINAVHSAAERARLAGDRLAYFNGAGDRCRAAIALIPAPGQLENAIAAYLSACNYAPLASVWIDRGQATGGGEARPLSGLRATETGAVQDVADVRRWIWGLLDPRALKFIGGTGAVADAPGTATGARPDAVTRMVLRHLRMISVAYPVAYHVSGLEEPALINEHLATLNDGTDPDIAWPTNWGAAPATNGMPALAPLGWSTPLQEPLVAITMLPNTLVTGVSISGRGTTLLNEQGHHLTAHVVFESQLRRAIHDRTIRNARTFLLALTATLRTLPALPGIVDGRPALSRQDDPKEIFAIAWDRLVEAELSLQQAGTDAEVHRCVCRLAAAYLAARNALPLVAIAHGAPASPAAEGKHRKRLEDTEENTDPWSSDALLNALWGMLNLPGVAQATRPIVGVGRNPATPGSNASPRIRMAHILRTHLMSVELAWPNCVAAAEFATQSSLAVALAAGDLNPDSPELFAGLAGFVELGEPRKKLGMVGGLKLDDDDEKVKLSDRDREDIARPRTTTPRATRKKVDYQEVEVTDEPDSP</sequence>
<dbReference type="RefSeq" id="WP_184846817.1">
    <property type="nucleotide sequence ID" value="NZ_JACHMN010000003.1"/>
</dbReference>
<gene>
    <name evidence="2" type="ORF">F4553_008017</name>
</gene>
<name>A0A841C615_9ACTN</name>
<feature type="region of interest" description="Disordered" evidence="1">
    <location>
        <begin position="562"/>
        <end position="601"/>
    </location>
</feature>
<dbReference type="EMBL" id="JACHMN010000003">
    <property type="protein sequence ID" value="MBB5874583.1"/>
    <property type="molecule type" value="Genomic_DNA"/>
</dbReference>
<dbReference type="AlphaFoldDB" id="A0A841C615"/>
<proteinExistence type="predicted"/>
<comment type="caution">
    <text evidence="2">The sequence shown here is derived from an EMBL/GenBank/DDBJ whole genome shotgun (WGS) entry which is preliminary data.</text>
</comment>
<feature type="compositionally biased region" description="Acidic residues" evidence="1">
    <location>
        <begin position="590"/>
        <end position="601"/>
    </location>
</feature>
<organism evidence="2 3">
    <name type="scientific">Allocatelliglobosispora scoriae</name>
    <dbReference type="NCBI Taxonomy" id="643052"/>
    <lineage>
        <taxon>Bacteria</taxon>
        <taxon>Bacillati</taxon>
        <taxon>Actinomycetota</taxon>
        <taxon>Actinomycetes</taxon>
        <taxon>Micromonosporales</taxon>
        <taxon>Micromonosporaceae</taxon>
        <taxon>Allocatelliglobosispora</taxon>
    </lineage>
</organism>
<feature type="compositionally biased region" description="Basic and acidic residues" evidence="1">
    <location>
        <begin position="562"/>
        <end position="574"/>
    </location>
</feature>
<protein>
    <submittedName>
        <fullName evidence="2">Uncharacterized protein</fullName>
    </submittedName>
</protein>
<reference evidence="2 3" key="1">
    <citation type="submission" date="2020-08" db="EMBL/GenBank/DDBJ databases">
        <title>Sequencing the genomes of 1000 actinobacteria strains.</title>
        <authorList>
            <person name="Klenk H.-P."/>
        </authorList>
    </citation>
    <scope>NUCLEOTIDE SEQUENCE [LARGE SCALE GENOMIC DNA]</scope>
    <source>
        <strain evidence="2 3">DSM 45362</strain>
    </source>
</reference>
<evidence type="ECO:0000256" key="1">
    <source>
        <dbReference type="SAM" id="MobiDB-lite"/>
    </source>
</evidence>
<dbReference type="Proteomes" id="UP000587527">
    <property type="component" value="Unassembled WGS sequence"/>
</dbReference>
<keyword evidence="3" id="KW-1185">Reference proteome</keyword>
<feature type="region of interest" description="Disordered" evidence="1">
    <location>
        <begin position="417"/>
        <end position="437"/>
    </location>
</feature>
<evidence type="ECO:0000313" key="3">
    <source>
        <dbReference type="Proteomes" id="UP000587527"/>
    </source>
</evidence>
<accession>A0A841C615</accession>